<dbReference type="Gene3D" id="1.20.5.3310">
    <property type="match status" value="1"/>
</dbReference>
<evidence type="ECO:0000313" key="11">
    <source>
        <dbReference type="EMBL" id="AQS83536.1"/>
    </source>
</evidence>
<keyword evidence="8 9" id="KW-0472">Membrane</keyword>
<keyword evidence="4 9" id="KW-0812">Transmembrane</keyword>
<feature type="transmembrane region" description="Helical" evidence="9">
    <location>
        <begin position="6"/>
        <end position="26"/>
    </location>
</feature>
<comment type="subcellular location">
    <subcellularLocation>
        <location evidence="1 9">Cell membrane</location>
        <topology evidence="1 9">Single-pass membrane protein</topology>
    </subcellularLocation>
</comment>
<comment type="function">
    <text evidence="9">Part of the twin-arginine translocation (Tat) system that transports large folded proteins containing a characteristic twin-arginine motif in their signal peptide across membranes. TatA could form the protein-conducting channel of the Tat system.</text>
</comment>
<comment type="similarity">
    <text evidence="9">Belongs to the TatA/E family.</text>
</comment>
<dbReference type="Pfam" id="PF02416">
    <property type="entry name" value="TatA_B_E"/>
    <property type="match status" value="1"/>
</dbReference>
<keyword evidence="2 9" id="KW-0813">Transport</keyword>
<name>A0A1U9KCM6_ACEAC</name>
<dbReference type="eggNOG" id="COG1826">
    <property type="taxonomic scope" value="Bacteria"/>
</dbReference>
<comment type="subunit">
    <text evidence="9">The Tat system comprises two distinct complexes: a TatABC complex, containing multiple copies of TatA, TatB and TatC subunits, and a separate TatA complex, containing only TatA subunits. Substrates initially bind to the TatABC complex, which probably triggers association of the separate TatA complex to form the active translocon.</text>
</comment>
<reference evidence="11 12" key="1">
    <citation type="submission" date="2016-03" db="EMBL/GenBank/DDBJ databases">
        <title>Acetic acid bacteria sequencing.</title>
        <authorList>
            <person name="Brandt J."/>
            <person name="Jakob F."/>
            <person name="Vogel R.F."/>
        </authorList>
    </citation>
    <scope>NUCLEOTIDE SEQUENCE [LARGE SCALE GENOMIC DNA]</scope>
    <source>
        <strain evidence="11 12">TMW2.1153</strain>
    </source>
</reference>
<feature type="region of interest" description="Disordered" evidence="10">
    <location>
        <begin position="44"/>
        <end position="86"/>
    </location>
</feature>
<dbReference type="AlphaFoldDB" id="A0A1U9KCM6"/>
<dbReference type="HAMAP" id="MF_00236">
    <property type="entry name" value="TatA_E"/>
    <property type="match status" value="1"/>
</dbReference>
<evidence type="ECO:0000256" key="7">
    <source>
        <dbReference type="ARBA" id="ARBA00023010"/>
    </source>
</evidence>
<dbReference type="KEGG" id="aace:A0U92_00775"/>
<gene>
    <name evidence="9" type="primary">tatA</name>
    <name evidence="11" type="ORF">A0U92_00775</name>
</gene>
<evidence type="ECO:0000256" key="1">
    <source>
        <dbReference type="ARBA" id="ARBA00004162"/>
    </source>
</evidence>
<dbReference type="InterPro" id="IPR003369">
    <property type="entry name" value="TatA/B/E"/>
</dbReference>
<evidence type="ECO:0000256" key="2">
    <source>
        <dbReference type="ARBA" id="ARBA00022448"/>
    </source>
</evidence>
<evidence type="ECO:0000256" key="8">
    <source>
        <dbReference type="ARBA" id="ARBA00023136"/>
    </source>
</evidence>
<keyword evidence="5 9" id="KW-0653">Protein transport</keyword>
<proteinExistence type="inferred from homology"/>
<dbReference type="RefSeq" id="WP_077811571.1">
    <property type="nucleotide sequence ID" value="NZ_CP014692.1"/>
</dbReference>
<dbReference type="GO" id="GO:0043953">
    <property type="term" value="P:protein transport by the Tat complex"/>
    <property type="evidence" value="ECO:0007669"/>
    <property type="project" value="UniProtKB-UniRule"/>
</dbReference>
<keyword evidence="12" id="KW-1185">Reference proteome</keyword>
<dbReference type="PANTHER" id="PTHR42982:SF1">
    <property type="entry name" value="SEC-INDEPENDENT PROTEIN TRANSLOCASE PROTEIN TATA"/>
    <property type="match status" value="1"/>
</dbReference>
<keyword evidence="6 9" id="KW-1133">Transmembrane helix</keyword>
<dbReference type="NCBIfam" id="TIGR01411">
    <property type="entry name" value="tatAE"/>
    <property type="match status" value="1"/>
</dbReference>
<evidence type="ECO:0000256" key="5">
    <source>
        <dbReference type="ARBA" id="ARBA00022927"/>
    </source>
</evidence>
<dbReference type="GO" id="GO:0033281">
    <property type="term" value="C:TAT protein transport complex"/>
    <property type="evidence" value="ECO:0007669"/>
    <property type="project" value="UniProtKB-UniRule"/>
</dbReference>
<dbReference type="GO" id="GO:0008320">
    <property type="term" value="F:protein transmembrane transporter activity"/>
    <property type="evidence" value="ECO:0007669"/>
    <property type="project" value="UniProtKB-UniRule"/>
</dbReference>
<organism evidence="11 12">
    <name type="scientific">Acetobacter aceti</name>
    <dbReference type="NCBI Taxonomy" id="435"/>
    <lineage>
        <taxon>Bacteria</taxon>
        <taxon>Pseudomonadati</taxon>
        <taxon>Pseudomonadota</taxon>
        <taxon>Alphaproteobacteria</taxon>
        <taxon>Acetobacterales</taxon>
        <taxon>Acetobacteraceae</taxon>
        <taxon>Acetobacter</taxon>
        <taxon>Acetobacter subgen. Acetobacter</taxon>
    </lineage>
</organism>
<evidence type="ECO:0000256" key="10">
    <source>
        <dbReference type="SAM" id="MobiDB-lite"/>
    </source>
</evidence>
<evidence type="ECO:0000256" key="4">
    <source>
        <dbReference type="ARBA" id="ARBA00022692"/>
    </source>
</evidence>
<keyword evidence="3 9" id="KW-1003">Cell membrane</keyword>
<protein>
    <recommendedName>
        <fullName evidence="9">Sec-independent protein translocase protein TatA</fullName>
    </recommendedName>
</protein>
<accession>A0A1U9KCM6</accession>
<sequence length="86" mass="9199">MGSFSIWHWLIVLAVVLIVFGGSGKISTLMGDFAKGIKSFKKNLDDDESMEHPASTPDGRISPPPASPTNFSTEQRPTTSGGPNTH</sequence>
<evidence type="ECO:0000313" key="12">
    <source>
        <dbReference type="Proteomes" id="UP000188937"/>
    </source>
</evidence>
<evidence type="ECO:0000256" key="3">
    <source>
        <dbReference type="ARBA" id="ARBA00022475"/>
    </source>
</evidence>
<evidence type="ECO:0000256" key="9">
    <source>
        <dbReference type="HAMAP-Rule" id="MF_00236"/>
    </source>
</evidence>
<feature type="compositionally biased region" description="Polar residues" evidence="10">
    <location>
        <begin position="68"/>
        <end position="86"/>
    </location>
</feature>
<dbReference type="OrthoDB" id="7161179at2"/>
<keyword evidence="7 9" id="KW-0811">Translocation</keyword>
<dbReference type="Proteomes" id="UP000188937">
    <property type="component" value="Chromosome"/>
</dbReference>
<dbReference type="InterPro" id="IPR006312">
    <property type="entry name" value="TatA/E"/>
</dbReference>
<dbReference type="STRING" id="435.A0U92_00775"/>
<evidence type="ECO:0000256" key="6">
    <source>
        <dbReference type="ARBA" id="ARBA00022989"/>
    </source>
</evidence>
<dbReference type="PANTHER" id="PTHR42982">
    <property type="entry name" value="SEC-INDEPENDENT PROTEIN TRANSLOCASE PROTEIN TATA"/>
    <property type="match status" value="1"/>
</dbReference>
<dbReference type="EMBL" id="CP014692">
    <property type="protein sequence ID" value="AQS83536.1"/>
    <property type="molecule type" value="Genomic_DNA"/>
</dbReference>
<dbReference type="NCBIfam" id="NF001940">
    <property type="entry name" value="PRK00720.1"/>
    <property type="match status" value="1"/>
</dbReference>